<name>A0ABR1JMZ7_9AGAR</name>
<dbReference type="InterPro" id="IPR036249">
    <property type="entry name" value="Thioredoxin-like_sf"/>
</dbReference>
<reference evidence="3 4" key="1">
    <citation type="submission" date="2024-01" db="EMBL/GenBank/DDBJ databases">
        <title>A draft genome for the cacao thread blight pathogen Marasmiellus scandens.</title>
        <authorList>
            <person name="Baruah I.K."/>
            <person name="Leung J."/>
            <person name="Bukari Y."/>
            <person name="Amoako-Attah I."/>
            <person name="Meinhardt L.W."/>
            <person name="Bailey B.A."/>
            <person name="Cohen S.P."/>
        </authorList>
    </citation>
    <scope>NUCLEOTIDE SEQUENCE [LARGE SCALE GENOMIC DNA]</scope>
    <source>
        <strain evidence="3 4">GH-19</strain>
    </source>
</reference>
<comment type="caution">
    <text evidence="3">The sequence shown here is derived from an EMBL/GenBank/DDBJ whole genome shotgun (WGS) entry which is preliminary data.</text>
</comment>
<dbReference type="InterPro" id="IPR036282">
    <property type="entry name" value="Glutathione-S-Trfase_C_sf"/>
</dbReference>
<dbReference type="EMBL" id="JBANRG010000012">
    <property type="protein sequence ID" value="KAK7461796.1"/>
    <property type="molecule type" value="Genomic_DNA"/>
</dbReference>
<dbReference type="SUPFAM" id="SSF47616">
    <property type="entry name" value="GST C-terminal domain-like"/>
    <property type="match status" value="1"/>
</dbReference>
<dbReference type="Gene3D" id="1.20.1050.10">
    <property type="match status" value="1"/>
</dbReference>
<dbReference type="InterPro" id="IPR054416">
    <property type="entry name" value="GST_UstS-like_C"/>
</dbReference>
<organism evidence="3 4">
    <name type="scientific">Marasmiellus scandens</name>
    <dbReference type="NCBI Taxonomy" id="2682957"/>
    <lineage>
        <taxon>Eukaryota</taxon>
        <taxon>Fungi</taxon>
        <taxon>Dikarya</taxon>
        <taxon>Basidiomycota</taxon>
        <taxon>Agaricomycotina</taxon>
        <taxon>Agaricomycetes</taxon>
        <taxon>Agaricomycetidae</taxon>
        <taxon>Agaricales</taxon>
        <taxon>Marasmiineae</taxon>
        <taxon>Omphalotaceae</taxon>
        <taxon>Marasmiellus</taxon>
    </lineage>
</organism>
<evidence type="ECO:0008006" key="5">
    <source>
        <dbReference type="Google" id="ProtNLM"/>
    </source>
</evidence>
<protein>
    <recommendedName>
        <fullName evidence="5">GST N-terminal domain-containing protein</fullName>
    </recommendedName>
</protein>
<accession>A0ABR1JMZ7</accession>
<dbReference type="SUPFAM" id="SSF52833">
    <property type="entry name" value="Thioredoxin-like"/>
    <property type="match status" value="1"/>
</dbReference>
<keyword evidence="4" id="KW-1185">Reference proteome</keyword>
<evidence type="ECO:0000313" key="4">
    <source>
        <dbReference type="Proteomes" id="UP001498398"/>
    </source>
</evidence>
<sequence length="263" mass="29974">MSRSSRSSVAPSRSSATPVITLYDIPGNSPQPWAPNIWRVRFILNYKRLRYQTHWVDFPDIENTLRSIGARPSSYRADGRPVYTLPVIVDPTRNPHSPQILSKPNDIAEYLEAVYPARPVFPEGSRALQTLFVHYIQEVFAKPLLPIMVPLSYQRLGQANQSFFPHAPQQTLPPGPERERAWQLVKEQFDFLAGVLEKNAGDGDGDGVCAMGHHLSYADFALCSVLIWIEKMAAHDGWARIREWNGGRWAKLRERCRDYMDVC</sequence>
<evidence type="ECO:0000259" key="2">
    <source>
        <dbReference type="Pfam" id="PF22041"/>
    </source>
</evidence>
<dbReference type="Pfam" id="PF13417">
    <property type="entry name" value="GST_N_3"/>
    <property type="match status" value="1"/>
</dbReference>
<dbReference type="InterPro" id="IPR004045">
    <property type="entry name" value="Glutathione_S-Trfase_N"/>
</dbReference>
<dbReference type="Gene3D" id="3.40.30.10">
    <property type="entry name" value="Glutaredoxin"/>
    <property type="match status" value="1"/>
</dbReference>
<feature type="domain" description="GST N-terminal" evidence="1">
    <location>
        <begin position="35"/>
        <end position="118"/>
    </location>
</feature>
<proteinExistence type="predicted"/>
<dbReference type="Proteomes" id="UP001498398">
    <property type="component" value="Unassembled WGS sequence"/>
</dbReference>
<feature type="domain" description="Glutathione S-transferase UstS-like C-terminal" evidence="2">
    <location>
        <begin position="127"/>
        <end position="259"/>
    </location>
</feature>
<dbReference type="Pfam" id="PF22041">
    <property type="entry name" value="GST_C_7"/>
    <property type="match status" value="1"/>
</dbReference>
<dbReference type="CDD" id="cd00299">
    <property type="entry name" value="GST_C_family"/>
    <property type="match status" value="1"/>
</dbReference>
<evidence type="ECO:0000313" key="3">
    <source>
        <dbReference type="EMBL" id="KAK7461796.1"/>
    </source>
</evidence>
<gene>
    <name evidence="3" type="ORF">VKT23_008228</name>
</gene>
<evidence type="ECO:0000259" key="1">
    <source>
        <dbReference type="Pfam" id="PF13417"/>
    </source>
</evidence>